<dbReference type="InterPro" id="IPR008969">
    <property type="entry name" value="CarboxyPept-like_regulatory"/>
</dbReference>
<proteinExistence type="predicted"/>
<sequence>MKNIFLLLVLTLCIASGFAQNEVRFSGFILDANDNQPVEFVNINLLRQDSTYLGSAITDSLGHFSISFQGDLNNNYMLNFSHLTYEKKSILSTPADNIRVQLNPSGYNLSEVQVKGIRTKAINRLNMEYLVSENLKKQCDLTSEILEKIPTLFVDCNSNVYVKGNSNVLLLKDGVKISHKSMLDLIPSGSVQKVIVSYHIPSKYANENYSAAINIITKRTDGLTLLISPKASVDNSWYDTKANLNLEKGKNSVMFGYRMHYRDLIAHTTNTKFDLSEATKTFAEIKSNPYSWKDNELFAGYTYNPSSKVQFGAEGYLSLFRENAKKEYELDHRKYNGYHERFNTQNYKAFVSYKDSVRQALVEVSYNNENIKDEDEYFLSQIQTFQNTLKDSYRFNAEYNTKIASKAELNSGFKYEHVSNRGSYVNSEKLFSGGYHGNTYSLYAECNYIANNHITINGGLNMYSYQRKFDEGQEVKNFNIFPKFMLSYAWNIHHNITFAYSSHIKEPTLWSLLPFVKEETPGIYSKGTPDLKPVRTDKISCEYSFSKGNLYVSLTPYYKQIKNKIVSMEENYLDGSLVYNDNLKKYQEWGTELSFSDNLFSWWIVNANVCGYRQYISENSYYNKCLNTIDWQLVSYWSLAKKWAITLQYIHNGKQLSYNGYIKPSNTNLAQLTYKVNKRMKLYLIYVYPFGKMDDERYICSDKKTITTYQKIDVQKVLLSFTYNFNKGKKSNKKDIYINVDKKYE</sequence>
<evidence type="ECO:0000256" key="4">
    <source>
        <dbReference type="SAM" id="SignalP"/>
    </source>
</evidence>
<comment type="subcellular location">
    <subcellularLocation>
        <location evidence="1">Cell outer membrane</location>
    </subcellularLocation>
</comment>
<evidence type="ECO:0000256" key="1">
    <source>
        <dbReference type="ARBA" id="ARBA00004442"/>
    </source>
</evidence>
<keyword evidence="3" id="KW-0998">Cell outer membrane</keyword>
<feature type="signal peptide" evidence="4">
    <location>
        <begin position="1"/>
        <end position="21"/>
    </location>
</feature>
<name>A0AA37MK92_SEGBR</name>
<dbReference type="Proteomes" id="UP000887043">
    <property type="component" value="Unassembled WGS sequence"/>
</dbReference>
<dbReference type="Pfam" id="PF14905">
    <property type="entry name" value="OMP_b-brl_3"/>
    <property type="match status" value="1"/>
</dbReference>
<dbReference type="Gene3D" id="2.40.170.20">
    <property type="entry name" value="TonB-dependent receptor, beta-barrel domain"/>
    <property type="match status" value="1"/>
</dbReference>
<feature type="chain" id="PRO_5041425260" description="Outer membrane protein beta-barrel domain-containing protein" evidence="4">
    <location>
        <begin position="22"/>
        <end position="745"/>
    </location>
</feature>
<feature type="domain" description="Outer membrane protein beta-barrel" evidence="5">
    <location>
        <begin position="363"/>
        <end position="723"/>
    </location>
</feature>
<comment type="caution">
    <text evidence="6">The sequence shown here is derived from an EMBL/GenBank/DDBJ whole genome shotgun (WGS) entry which is preliminary data.</text>
</comment>
<protein>
    <recommendedName>
        <fullName evidence="5">Outer membrane protein beta-barrel domain-containing protein</fullName>
    </recommendedName>
</protein>
<evidence type="ECO:0000313" key="6">
    <source>
        <dbReference type="EMBL" id="GJG26529.1"/>
    </source>
</evidence>
<dbReference type="AlphaFoldDB" id="A0AA37MK92"/>
<accession>A0AA37MK92</accession>
<gene>
    <name evidence="6" type="ORF">PRRU23_02290</name>
</gene>
<evidence type="ECO:0000259" key="5">
    <source>
        <dbReference type="Pfam" id="PF14905"/>
    </source>
</evidence>
<dbReference type="SUPFAM" id="SSF49464">
    <property type="entry name" value="Carboxypeptidase regulatory domain-like"/>
    <property type="match status" value="1"/>
</dbReference>
<organism evidence="6 7">
    <name type="scientific">Segatella bryantii</name>
    <name type="common">Prevotella bryantii</name>
    <dbReference type="NCBI Taxonomy" id="77095"/>
    <lineage>
        <taxon>Bacteria</taxon>
        <taxon>Pseudomonadati</taxon>
        <taxon>Bacteroidota</taxon>
        <taxon>Bacteroidia</taxon>
        <taxon>Bacteroidales</taxon>
        <taxon>Prevotellaceae</taxon>
        <taxon>Segatella</taxon>
    </lineage>
</organism>
<evidence type="ECO:0000256" key="3">
    <source>
        <dbReference type="ARBA" id="ARBA00023237"/>
    </source>
</evidence>
<dbReference type="GO" id="GO:0009279">
    <property type="term" value="C:cell outer membrane"/>
    <property type="evidence" value="ECO:0007669"/>
    <property type="project" value="UniProtKB-SubCell"/>
</dbReference>
<evidence type="ECO:0000256" key="2">
    <source>
        <dbReference type="ARBA" id="ARBA00023136"/>
    </source>
</evidence>
<keyword evidence="2" id="KW-0472">Membrane</keyword>
<dbReference type="InterPro" id="IPR036942">
    <property type="entry name" value="Beta-barrel_TonB_sf"/>
</dbReference>
<reference evidence="6" key="1">
    <citation type="submission" date="2021-08" db="EMBL/GenBank/DDBJ databases">
        <title>Prevotella lacticifex sp. nov., isolated from rumen of cow.</title>
        <authorList>
            <person name="Shinkai T."/>
            <person name="Ikeyama N."/>
            <person name="Kumagai M."/>
            <person name="Ohmori H."/>
            <person name="Sakamoto M."/>
            <person name="Ohkuma M."/>
            <person name="Mitsumori M."/>
        </authorList>
    </citation>
    <scope>NUCLEOTIDE SEQUENCE</scope>
    <source>
        <strain evidence="6">DSM 11371</strain>
    </source>
</reference>
<keyword evidence="4" id="KW-0732">Signal</keyword>
<dbReference type="RefSeq" id="WP_006281774.1">
    <property type="nucleotide sequence ID" value="NZ_BPTR01000001.1"/>
</dbReference>
<dbReference type="SUPFAM" id="SSF56935">
    <property type="entry name" value="Porins"/>
    <property type="match status" value="1"/>
</dbReference>
<dbReference type="EMBL" id="BPTR01000001">
    <property type="protein sequence ID" value="GJG26529.1"/>
    <property type="molecule type" value="Genomic_DNA"/>
</dbReference>
<dbReference type="InterPro" id="IPR041700">
    <property type="entry name" value="OMP_b-brl_3"/>
</dbReference>
<evidence type="ECO:0000313" key="7">
    <source>
        <dbReference type="Proteomes" id="UP000887043"/>
    </source>
</evidence>